<feature type="domain" description="Serine aminopeptidase S33" evidence="1">
    <location>
        <begin position="81"/>
        <end position="187"/>
    </location>
</feature>
<sequence>MQRIPFHHSWPYVAFVLVTMTCTGCVSLSQSTVGLVEETILYQPSNELDYARVPSELEYEEVEIQTADGVQIEGWYCPVENPRAVVLFAHGNAGNLAHRSDLLLTWTKRLQVSVLAFDYRGYGNSEGTPSEAGLVADARAARAWLAKREGIDEQQVVLYGRSLGGAVMVQVAAEDGARGLILESTFDSLSELADSKFPMLGVGQSLSNQYPSAELIGNYRGPLLMAHGTDDNTIPIEHGRKLFAAANQPKQFIKINEADHNWFPEFSYLLTVSRFLDELP</sequence>
<keyword evidence="2" id="KW-0378">Hydrolase</keyword>
<protein>
    <submittedName>
        <fullName evidence="2">Alpha/beta hydrolase family protein</fullName>
    </submittedName>
</protein>
<organism evidence="2 3">
    <name type="scientific">Aeoliella mucimassa</name>
    <dbReference type="NCBI Taxonomy" id="2527972"/>
    <lineage>
        <taxon>Bacteria</taxon>
        <taxon>Pseudomonadati</taxon>
        <taxon>Planctomycetota</taxon>
        <taxon>Planctomycetia</taxon>
        <taxon>Pirellulales</taxon>
        <taxon>Lacipirellulaceae</taxon>
        <taxon>Aeoliella</taxon>
    </lineage>
</organism>
<dbReference type="AlphaFoldDB" id="A0A518ALN2"/>
<dbReference type="KEGG" id="amuc:Pan181_18330"/>
<dbReference type="Proteomes" id="UP000315750">
    <property type="component" value="Chromosome"/>
</dbReference>
<dbReference type="Pfam" id="PF12146">
    <property type="entry name" value="Hydrolase_4"/>
    <property type="match status" value="1"/>
</dbReference>
<accession>A0A518ALN2</accession>
<gene>
    <name evidence="2" type="ORF">Pan181_18330</name>
</gene>
<dbReference type="PANTHER" id="PTHR12277">
    <property type="entry name" value="ALPHA/BETA HYDROLASE DOMAIN-CONTAINING PROTEIN"/>
    <property type="match status" value="1"/>
</dbReference>
<dbReference type="SUPFAM" id="SSF53474">
    <property type="entry name" value="alpha/beta-Hydrolases"/>
    <property type="match status" value="1"/>
</dbReference>
<dbReference type="EMBL" id="CP036278">
    <property type="protein sequence ID" value="QDU55640.1"/>
    <property type="molecule type" value="Genomic_DNA"/>
</dbReference>
<evidence type="ECO:0000313" key="2">
    <source>
        <dbReference type="EMBL" id="QDU55640.1"/>
    </source>
</evidence>
<evidence type="ECO:0000259" key="1">
    <source>
        <dbReference type="Pfam" id="PF12146"/>
    </source>
</evidence>
<evidence type="ECO:0000313" key="3">
    <source>
        <dbReference type="Proteomes" id="UP000315750"/>
    </source>
</evidence>
<reference evidence="2 3" key="1">
    <citation type="submission" date="2019-02" db="EMBL/GenBank/DDBJ databases">
        <title>Deep-cultivation of Planctomycetes and their phenomic and genomic characterization uncovers novel biology.</title>
        <authorList>
            <person name="Wiegand S."/>
            <person name="Jogler M."/>
            <person name="Boedeker C."/>
            <person name="Pinto D."/>
            <person name="Vollmers J."/>
            <person name="Rivas-Marin E."/>
            <person name="Kohn T."/>
            <person name="Peeters S.H."/>
            <person name="Heuer A."/>
            <person name="Rast P."/>
            <person name="Oberbeckmann S."/>
            <person name="Bunk B."/>
            <person name="Jeske O."/>
            <person name="Meyerdierks A."/>
            <person name="Storesund J.E."/>
            <person name="Kallscheuer N."/>
            <person name="Luecker S."/>
            <person name="Lage O.M."/>
            <person name="Pohl T."/>
            <person name="Merkel B.J."/>
            <person name="Hornburger P."/>
            <person name="Mueller R.-W."/>
            <person name="Bruemmer F."/>
            <person name="Labrenz M."/>
            <person name="Spormann A.M."/>
            <person name="Op den Camp H."/>
            <person name="Overmann J."/>
            <person name="Amann R."/>
            <person name="Jetten M.S.M."/>
            <person name="Mascher T."/>
            <person name="Medema M.H."/>
            <person name="Devos D.P."/>
            <person name="Kaster A.-K."/>
            <person name="Ovreas L."/>
            <person name="Rohde M."/>
            <person name="Galperin M.Y."/>
            <person name="Jogler C."/>
        </authorList>
    </citation>
    <scope>NUCLEOTIDE SEQUENCE [LARGE SCALE GENOMIC DNA]</scope>
    <source>
        <strain evidence="2 3">Pan181</strain>
    </source>
</reference>
<proteinExistence type="predicted"/>
<dbReference type="InterPro" id="IPR022742">
    <property type="entry name" value="Hydrolase_4"/>
</dbReference>
<dbReference type="GO" id="GO:0016787">
    <property type="term" value="F:hydrolase activity"/>
    <property type="evidence" value="ECO:0007669"/>
    <property type="project" value="UniProtKB-KW"/>
</dbReference>
<dbReference type="PANTHER" id="PTHR12277:SF81">
    <property type="entry name" value="PROTEIN ABHD13"/>
    <property type="match status" value="1"/>
</dbReference>
<keyword evidence="3" id="KW-1185">Reference proteome</keyword>
<name>A0A518ALN2_9BACT</name>
<dbReference type="Gene3D" id="3.40.50.1820">
    <property type="entry name" value="alpha/beta hydrolase"/>
    <property type="match status" value="1"/>
</dbReference>
<dbReference type="InterPro" id="IPR029058">
    <property type="entry name" value="AB_hydrolase_fold"/>
</dbReference>
<dbReference type="OrthoDB" id="9777090at2"/>